<dbReference type="GO" id="GO:0005524">
    <property type="term" value="F:ATP binding"/>
    <property type="evidence" value="ECO:0007669"/>
    <property type="project" value="UniProtKB-KW"/>
</dbReference>
<dbReference type="Gene3D" id="3.40.50.300">
    <property type="entry name" value="P-loop containing nucleotide triphosphate hydrolases"/>
    <property type="match status" value="1"/>
</dbReference>
<keyword evidence="1" id="KW-0233">DNA recombination</keyword>
<proteinExistence type="inferred from homology"/>
<dbReference type="InterPro" id="IPR010285">
    <property type="entry name" value="DNA_helicase_pif1-like_DEAD"/>
</dbReference>
<keyword evidence="1" id="KW-0067">ATP-binding</keyword>
<keyword evidence="1" id="KW-0547">Nucleotide-binding</keyword>
<keyword evidence="4" id="KW-1185">Reference proteome</keyword>
<name>A0A9N9N8U9_9GLOM</name>
<sequence>MTEDFAYGGIPEGQLQIQKVFQNLNTFLQRHAKTISDYDLLELLPEINIIELPQTILEELSYSITPEELAKSNTLNRTQRIIFDNVIDLISRNEREVLFVDGPAGSRKTYLYDCLIAHVRAYQKIVLAIASSGIAALLLRGGHMVHSRFKIPISMIDGNATCNVKKGSDLA</sequence>
<comment type="caution">
    <text evidence="3">The sequence shown here is derived from an EMBL/GenBank/DDBJ whole genome shotgun (WGS) entry which is preliminary data.</text>
</comment>
<evidence type="ECO:0000313" key="4">
    <source>
        <dbReference type="Proteomes" id="UP000789342"/>
    </source>
</evidence>
<comment type="cofactor">
    <cofactor evidence="1">
        <name>Mg(2+)</name>
        <dbReference type="ChEBI" id="CHEBI:18420"/>
    </cofactor>
</comment>
<dbReference type="AlphaFoldDB" id="A0A9N9N8U9"/>
<dbReference type="GO" id="GO:0016787">
    <property type="term" value="F:hydrolase activity"/>
    <property type="evidence" value="ECO:0007669"/>
    <property type="project" value="UniProtKB-KW"/>
</dbReference>
<reference evidence="3" key="1">
    <citation type="submission" date="2021-06" db="EMBL/GenBank/DDBJ databases">
        <authorList>
            <person name="Kallberg Y."/>
            <person name="Tangrot J."/>
            <person name="Rosling A."/>
        </authorList>
    </citation>
    <scope>NUCLEOTIDE SEQUENCE</scope>
    <source>
        <strain evidence="3">CL551</strain>
    </source>
</reference>
<dbReference type="GO" id="GO:0006310">
    <property type="term" value="P:DNA recombination"/>
    <property type="evidence" value="ECO:0007669"/>
    <property type="project" value="UniProtKB-KW"/>
</dbReference>
<dbReference type="EMBL" id="CAJVPV010019891">
    <property type="protein sequence ID" value="CAG8712846.1"/>
    <property type="molecule type" value="Genomic_DNA"/>
</dbReference>
<dbReference type="Proteomes" id="UP000789342">
    <property type="component" value="Unassembled WGS sequence"/>
</dbReference>
<protein>
    <recommendedName>
        <fullName evidence="1">ATP-dependent DNA helicase</fullName>
        <ecNumber evidence="1">5.6.2.3</ecNumber>
    </recommendedName>
</protein>
<dbReference type="GO" id="GO:0006281">
    <property type="term" value="P:DNA repair"/>
    <property type="evidence" value="ECO:0007669"/>
    <property type="project" value="UniProtKB-KW"/>
</dbReference>
<dbReference type="Pfam" id="PF05970">
    <property type="entry name" value="PIF1"/>
    <property type="match status" value="1"/>
</dbReference>
<dbReference type="SUPFAM" id="SSF52540">
    <property type="entry name" value="P-loop containing nucleoside triphosphate hydrolases"/>
    <property type="match status" value="1"/>
</dbReference>
<evidence type="ECO:0000313" key="3">
    <source>
        <dbReference type="EMBL" id="CAG8712846.1"/>
    </source>
</evidence>
<keyword evidence="1" id="KW-0378">Hydrolase</keyword>
<feature type="domain" description="DNA helicase Pif1-like DEAD-box helicase" evidence="2">
    <location>
        <begin position="75"/>
        <end position="171"/>
    </location>
</feature>
<organism evidence="3 4">
    <name type="scientific">Acaulospora morrowiae</name>
    <dbReference type="NCBI Taxonomy" id="94023"/>
    <lineage>
        <taxon>Eukaryota</taxon>
        <taxon>Fungi</taxon>
        <taxon>Fungi incertae sedis</taxon>
        <taxon>Mucoromycota</taxon>
        <taxon>Glomeromycotina</taxon>
        <taxon>Glomeromycetes</taxon>
        <taxon>Diversisporales</taxon>
        <taxon>Acaulosporaceae</taxon>
        <taxon>Acaulospora</taxon>
    </lineage>
</organism>
<evidence type="ECO:0000256" key="1">
    <source>
        <dbReference type="RuleBase" id="RU363044"/>
    </source>
</evidence>
<gene>
    <name evidence="3" type="ORF">AMORRO_LOCUS12807</name>
</gene>
<dbReference type="EC" id="5.6.2.3" evidence="1"/>
<dbReference type="OrthoDB" id="2429716at2759"/>
<dbReference type="GO" id="GO:0000723">
    <property type="term" value="P:telomere maintenance"/>
    <property type="evidence" value="ECO:0007669"/>
    <property type="project" value="InterPro"/>
</dbReference>
<evidence type="ECO:0000259" key="2">
    <source>
        <dbReference type="Pfam" id="PF05970"/>
    </source>
</evidence>
<accession>A0A9N9N8U9</accession>
<dbReference type="GO" id="GO:0043139">
    <property type="term" value="F:5'-3' DNA helicase activity"/>
    <property type="evidence" value="ECO:0007669"/>
    <property type="project" value="UniProtKB-EC"/>
</dbReference>
<keyword evidence="1" id="KW-0234">DNA repair</keyword>
<comment type="catalytic activity">
    <reaction evidence="1">
        <text>ATP + H2O = ADP + phosphate + H(+)</text>
        <dbReference type="Rhea" id="RHEA:13065"/>
        <dbReference type="ChEBI" id="CHEBI:15377"/>
        <dbReference type="ChEBI" id="CHEBI:15378"/>
        <dbReference type="ChEBI" id="CHEBI:30616"/>
        <dbReference type="ChEBI" id="CHEBI:43474"/>
        <dbReference type="ChEBI" id="CHEBI:456216"/>
        <dbReference type="EC" id="5.6.2.3"/>
    </reaction>
</comment>
<comment type="similarity">
    <text evidence="1">Belongs to the helicase family.</text>
</comment>
<dbReference type="PANTHER" id="PTHR10492">
    <property type="match status" value="1"/>
</dbReference>
<keyword evidence="1" id="KW-0347">Helicase</keyword>
<dbReference type="InterPro" id="IPR027417">
    <property type="entry name" value="P-loop_NTPase"/>
</dbReference>
<keyword evidence="1" id="KW-0227">DNA damage</keyword>
<dbReference type="PANTHER" id="PTHR10492:SF57">
    <property type="entry name" value="ATP-DEPENDENT DNA HELICASE"/>
    <property type="match status" value="1"/>
</dbReference>